<feature type="site" description="Transition state stabilizer" evidence="17">
    <location>
        <position position="392"/>
    </location>
</feature>
<evidence type="ECO:0000313" key="20">
    <source>
        <dbReference type="EMBL" id="NEN80391.1"/>
    </source>
</evidence>
<feature type="active site" description="Nucleophile" evidence="15">
    <location>
        <position position="259"/>
    </location>
</feature>
<evidence type="ECO:0000256" key="1">
    <source>
        <dbReference type="ARBA" id="ARBA00004496"/>
    </source>
</evidence>
<evidence type="ECO:0000256" key="16">
    <source>
        <dbReference type="PIRSR" id="PIRSR006337-2"/>
    </source>
</evidence>
<gene>
    <name evidence="20" type="primary">treZ</name>
    <name evidence="20" type="ORF">G3T38_19220</name>
</gene>
<dbReference type="Gene3D" id="1.10.10.760">
    <property type="entry name" value="E-set domains of sugar-utilizing enzymes"/>
    <property type="match status" value="1"/>
</dbReference>
<comment type="caution">
    <text evidence="20">The sequence shown here is derived from an EMBL/GenBank/DDBJ whole genome shotgun (WGS) entry which is preliminary data.</text>
</comment>
<keyword evidence="6" id="KW-0963">Cytoplasm</keyword>
<feature type="domain" description="Glycosyl hydrolase family 13 catalytic" evidence="19">
    <location>
        <begin position="114"/>
        <end position="459"/>
    </location>
</feature>
<dbReference type="InterPro" id="IPR044901">
    <property type="entry name" value="Trehalose_TreZ_E-set_sf"/>
</dbReference>
<evidence type="ECO:0000259" key="19">
    <source>
        <dbReference type="SMART" id="SM00642"/>
    </source>
</evidence>
<dbReference type="SUPFAM" id="SSF81296">
    <property type="entry name" value="E set domains"/>
    <property type="match status" value="1"/>
</dbReference>
<keyword evidence="8" id="KW-0119">Carbohydrate metabolism</keyword>
<evidence type="ECO:0000256" key="14">
    <source>
        <dbReference type="PIRNR" id="PIRNR006337"/>
    </source>
</evidence>
<dbReference type="GO" id="GO:0005737">
    <property type="term" value="C:cytoplasm"/>
    <property type="evidence" value="ECO:0007669"/>
    <property type="project" value="UniProtKB-SubCell"/>
</dbReference>
<comment type="similarity">
    <text evidence="3 14">Belongs to the glycosyl hydrolase 13 family.</text>
</comment>
<dbReference type="InterPro" id="IPR017853">
    <property type="entry name" value="GH"/>
</dbReference>
<dbReference type="InterPro" id="IPR014756">
    <property type="entry name" value="Ig_E-set"/>
</dbReference>
<sequence length="592" mass="65082">MTDHRFSVWAPRPRTVRLVVSTGDHEEVVDLARGADGWWAPPAGTLDRFDLAAFPEGVDYGFLLDDDPDPRPDPRSRRQPAGVHGLSRTFDPGAFTWTDDGWTGRQLPGAVVYELHVGTFTPEGTLDAAAGRLDHLLSIGVDLVELLPVNAFNGTHNWGYDGVGWFAVTEAYGGPAAYQRFVDACHAAGLGVVQDVVYNHLGPSGNYLPLYGPYLATGRNTWGDYVNLDGEDSDEVRRYVLDNVRSWFHDFHVDGLRLDAVHALKDVSDRHLLEEMAVETAAYSAQVGRPLTLIAESDLNDPVMFTPREAGGHGLTAQWSDDFHHAVHVALTGETSGYYADFEPLAALQKVLTHGFFHDGTYSSFRERDHGVAIDRATTPTWRLVVCSQNHDQIGNRARGDRLTEHLDDDQLATAALLTLCTGFTPMLFQGEEWAASSPFQFFTSHPEPELGKATAEGRIEEFAKMGWDPAVVPDPQDPETFTRSKLDWSELTEGRHAVLLEVYRSLARLRRSQPDLLDPDFTSTGCEVDEATRVVRVRRRSVELVLALGTEPVTVDVPAGRAVVWATPGGYDERGASVVVPPHGAVVVADA</sequence>
<dbReference type="PANTHER" id="PTHR43651:SF11">
    <property type="entry name" value="MALTO-OLIGOSYLTREHALOSE TREHALOHYDROLASE"/>
    <property type="match status" value="1"/>
</dbReference>
<evidence type="ECO:0000256" key="5">
    <source>
        <dbReference type="ARBA" id="ARBA00015938"/>
    </source>
</evidence>
<evidence type="ECO:0000313" key="21">
    <source>
        <dbReference type="Proteomes" id="UP000468687"/>
    </source>
</evidence>
<evidence type="ECO:0000256" key="13">
    <source>
        <dbReference type="NCBIfam" id="TIGR02402"/>
    </source>
</evidence>
<dbReference type="Gene3D" id="3.20.20.80">
    <property type="entry name" value="Glycosidases"/>
    <property type="match status" value="1"/>
</dbReference>
<feature type="binding site" evidence="16">
    <location>
        <begin position="391"/>
        <end position="396"/>
    </location>
    <ligand>
        <name>substrate</name>
    </ligand>
</feature>
<dbReference type="SMART" id="SM00642">
    <property type="entry name" value="Aamy"/>
    <property type="match status" value="1"/>
</dbReference>
<dbReference type="GO" id="GO:0005992">
    <property type="term" value="P:trehalose biosynthetic process"/>
    <property type="evidence" value="ECO:0007669"/>
    <property type="project" value="UniProtKB-UniRule"/>
</dbReference>
<comment type="subcellular location">
    <subcellularLocation>
        <location evidence="1 15">Cytoplasm</location>
    </subcellularLocation>
</comment>
<dbReference type="InterPro" id="IPR006047">
    <property type="entry name" value="GH13_cat_dom"/>
</dbReference>
<evidence type="ECO:0000256" key="17">
    <source>
        <dbReference type="PIRSR" id="PIRSR006337-3"/>
    </source>
</evidence>
<dbReference type="EC" id="3.2.1.141" evidence="4 13"/>
<evidence type="ECO:0000256" key="3">
    <source>
        <dbReference type="ARBA" id="ARBA00008061"/>
    </source>
</evidence>
<keyword evidence="9 14" id="KW-0326">Glycosidase</keyword>
<dbReference type="AlphaFoldDB" id="A0A6P0HP18"/>
<dbReference type="SUPFAM" id="SSF51445">
    <property type="entry name" value="(Trans)glycosidases"/>
    <property type="match status" value="1"/>
</dbReference>
<proteinExistence type="inferred from homology"/>
<evidence type="ECO:0000256" key="18">
    <source>
        <dbReference type="SAM" id="MobiDB-lite"/>
    </source>
</evidence>
<evidence type="ECO:0000256" key="8">
    <source>
        <dbReference type="ARBA" id="ARBA00023277"/>
    </source>
</evidence>
<dbReference type="CDD" id="cd11325">
    <property type="entry name" value="AmyAc_GTHase"/>
    <property type="match status" value="1"/>
</dbReference>
<keyword evidence="7 14" id="KW-0378">Hydrolase</keyword>
<keyword evidence="21" id="KW-1185">Reference proteome</keyword>
<evidence type="ECO:0000256" key="15">
    <source>
        <dbReference type="PIRSR" id="PIRSR006337-1"/>
    </source>
</evidence>
<evidence type="ECO:0000256" key="4">
    <source>
        <dbReference type="ARBA" id="ARBA00012268"/>
    </source>
</evidence>
<dbReference type="Gene3D" id="2.60.40.10">
    <property type="entry name" value="Immunoglobulins"/>
    <property type="match status" value="1"/>
</dbReference>
<organism evidence="20 21">
    <name type="scientific">Nocardioides zeae</name>
    <dbReference type="NCBI Taxonomy" id="1457234"/>
    <lineage>
        <taxon>Bacteria</taxon>
        <taxon>Bacillati</taxon>
        <taxon>Actinomycetota</taxon>
        <taxon>Actinomycetes</taxon>
        <taxon>Propionibacteriales</taxon>
        <taxon>Nocardioidaceae</taxon>
        <taxon>Nocardioides</taxon>
    </lineage>
</organism>
<dbReference type="InterPro" id="IPR013783">
    <property type="entry name" value="Ig-like_fold"/>
</dbReference>
<evidence type="ECO:0000256" key="11">
    <source>
        <dbReference type="ARBA" id="ARBA00033284"/>
    </source>
</evidence>
<evidence type="ECO:0000256" key="2">
    <source>
        <dbReference type="ARBA" id="ARBA00005199"/>
    </source>
</evidence>
<dbReference type="UniPathway" id="UPA00299"/>
<feature type="region of interest" description="Disordered" evidence="18">
    <location>
        <begin position="64"/>
        <end position="87"/>
    </location>
</feature>
<comment type="catalytic activity">
    <reaction evidence="12 14">
        <text>hydrolysis of (1-&gt;4)-alpha-D-glucosidic linkage in 4-alpha-D-[(1-&gt;4)-alpha-D-glucanosyl]n trehalose to yield trehalose and (1-&gt;4)-alpha-D-glucan.</text>
        <dbReference type="EC" id="3.2.1.141"/>
    </reaction>
</comment>
<comment type="pathway">
    <text evidence="2 14">Glycan biosynthesis; trehalose biosynthesis.</text>
</comment>
<dbReference type="PIRSF" id="PIRSF006337">
    <property type="entry name" value="Trehalose_TreZ"/>
    <property type="match status" value="1"/>
</dbReference>
<evidence type="ECO:0000256" key="10">
    <source>
        <dbReference type="ARBA" id="ARBA00032057"/>
    </source>
</evidence>
<feature type="binding site" evidence="16">
    <location>
        <begin position="321"/>
        <end position="325"/>
    </location>
    <ligand>
        <name>substrate</name>
    </ligand>
</feature>
<dbReference type="RefSeq" id="WP_163774210.1">
    <property type="nucleotide sequence ID" value="NZ_JAAGXA010000019.1"/>
</dbReference>
<dbReference type="Pfam" id="PF00128">
    <property type="entry name" value="Alpha-amylase"/>
    <property type="match status" value="1"/>
</dbReference>
<accession>A0A6P0HP18</accession>
<dbReference type="EMBL" id="JAAGXA010000019">
    <property type="protein sequence ID" value="NEN80391.1"/>
    <property type="molecule type" value="Genomic_DNA"/>
</dbReference>
<evidence type="ECO:0000256" key="9">
    <source>
        <dbReference type="ARBA" id="ARBA00023295"/>
    </source>
</evidence>
<protein>
    <recommendedName>
        <fullName evidence="5 13">Malto-oligosyltrehalose trehalohydrolase</fullName>
        <shortName evidence="14">MTHase</shortName>
        <ecNumber evidence="4 13">3.2.1.141</ecNumber>
    </recommendedName>
    <alternativeName>
        <fullName evidence="11 14">4-alpha-D-((1-&gt;4)-alpha-D-glucano)trehalose trehalohydrolase</fullName>
    </alternativeName>
    <alternativeName>
        <fullName evidence="10 14">Maltooligosyl trehalose trehalohydrolase</fullName>
    </alternativeName>
</protein>
<reference evidence="20 21" key="1">
    <citation type="journal article" date="2014" name="Int. J. Syst. Evol. Microbiol.">
        <title>Nocardioides zeae sp. nov., isolated from the stem of Zea mays.</title>
        <authorList>
            <person name="Glaeser S.P."/>
            <person name="McInroy J.A."/>
            <person name="Busse H.J."/>
            <person name="Kampfer P."/>
        </authorList>
    </citation>
    <scope>NUCLEOTIDE SEQUENCE [LARGE SCALE GENOMIC DNA]</scope>
    <source>
        <strain evidence="20 21">JCM 30728</strain>
    </source>
</reference>
<evidence type="ECO:0000256" key="7">
    <source>
        <dbReference type="ARBA" id="ARBA00022801"/>
    </source>
</evidence>
<name>A0A6P0HP18_9ACTN</name>
<feature type="active site" description="Proton donor" evidence="15">
    <location>
        <position position="296"/>
    </location>
</feature>
<dbReference type="PANTHER" id="PTHR43651">
    <property type="entry name" value="1,4-ALPHA-GLUCAN-BRANCHING ENZYME"/>
    <property type="match status" value="1"/>
</dbReference>
<evidence type="ECO:0000256" key="6">
    <source>
        <dbReference type="ARBA" id="ARBA00022490"/>
    </source>
</evidence>
<dbReference type="InterPro" id="IPR012768">
    <property type="entry name" value="Trehalose_TreZ"/>
</dbReference>
<dbReference type="GO" id="GO:0033942">
    <property type="term" value="F:4-alpha-D-(1-&gt;4)-alpha-D-glucanotrehalose trehalohydrolase activity"/>
    <property type="evidence" value="ECO:0007669"/>
    <property type="project" value="UniProtKB-EC"/>
</dbReference>
<dbReference type="Proteomes" id="UP000468687">
    <property type="component" value="Unassembled WGS sequence"/>
</dbReference>
<dbReference type="NCBIfam" id="TIGR02402">
    <property type="entry name" value="trehalose_TreZ"/>
    <property type="match status" value="1"/>
</dbReference>
<feature type="binding site" evidence="16">
    <location>
        <begin position="257"/>
        <end position="262"/>
    </location>
    <ligand>
        <name>substrate</name>
    </ligand>
</feature>
<evidence type="ECO:0000256" key="12">
    <source>
        <dbReference type="ARBA" id="ARBA00034013"/>
    </source>
</evidence>